<dbReference type="PANTHER" id="PTHR30069">
    <property type="entry name" value="TONB-DEPENDENT OUTER MEMBRANE RECEPTOR"/>
    <property type="match status" value="1"/>
</dbReference>
<feature type="domain" description="TonB-dependent receptor plug" evidence="13">
    <location>
        <begin position="115"/>
        <end position="223"/>
    </location>
</feature>
<evidence type="ECO:0000259" key="12">
    <source>
        <dbReference type="Pfam" id="PF00593"/>
    </source>
</evidence>
<dbReference type="InterPro" id="IPR039426">
    <property type="entry name" value="TonB-dep_rcpt-like"/>
</dbReference>
<sequence length="923" mass="101801">MKIYHFILTLLCCGISMAQTTISGSVKDSKNEPVPAANIKVVGDAAGTVSDGNGKFSLKTNKKPPFTIQVSSIGYATQKVEVASASQNVVVTLESSDNKLDEIVISASRTPERILESPVTIERMGLQDIKKTSSANYYEGLENLKEVHFNTSSMSFKSINTRGFSTIANTRFMQLVDNMDNSSPALNFPLGNLVGISELDIQSVELLPGASSALYGANAFNGILFMNSKSPFTNQGLSFYAKYGQTTQEVAGTNDYWDFGIRAAHAFTKHFALKGNFTFMKAKEWMADDQTDVNGGAIGHTANRNYNGMNVYGDEASTFINNVGQVSRTGYAEKYLTDNNIHAIKADFAAHIKPWADDKEIILQHKIGMGNTIYQGASKYMLKNFIMQQTRAEFKGKNFFVRGYMSTEDAGDSYDMQFAALNINRAAKSDTGWFTDYATMFLQSQIFMGVNATQADALARNWANNNINPTPLPLVANGQPQFQPGTPQFETAYKQVVSDPDLRTGAKFLDNSKLYHADANYNFRDEIKFAEIQIGGSYRKYIMNSQGTIFTDFDGPLKYDEYGAYTQIQKKVMDDRIKLTGSVRYDKSKNFEGQFSPRVSVVYSAGATKSHNFRVSFQTGFRNPTTQDQYIGLNIGAFALIGSAPDNLGRYTETQNVSTAGQLLNGGQATVDLNGYNAYDNAFTSASVAKFRQTGNVADLQKSSLGYIKPEQVKAFEVGYKSSIKGFGVDLNAYYNIYNNFSTTARVYAPYYGNVSTDVATAAQALSNGDARLFQVYSNSVATVNSLGLGAGLSKKVYKNFELGANYNYAQFDFNQDEDPSFISYFNTPKHRVKASLSNTKLFKNFGFNINWRWSEQYKWESSFADGMIPSISVFDAQASYALPALKSVLKVSGTNIGGKDYLQVVGAGRIGQQWLVSWTINP</sequence>
<evidence type="ECO:0000313" key="14">
    <source>
        <dbReference type="EMBL" id="POS01880.1"/>
    </source>
</evidence>
<keyword evidence="3" id="KW-1134">Transmembrane beta strand</keyword>
<evidence type="ECO:0000256" key="8">
    <source>
        <dbReference type="ARBA" id="ARBA00023170"/>
    </source>
</evidence>
<gene>
    <name evidence="14" type="ORF">Q361_10770</name>
</gene>
<dbReference type="InterPro" id="IPR012910">
    <property type="entry name" value="Plug_dom"/>
</dbReference>
<keyword evidence="4" id="KW-0812">Transmembrane</keyword>
<evidence type="ECO:0000256" key="6">
    <source>
        <dbReference type="ARBA" id="ARBA00023077"/>
    </source>
</evidence>
<dbReference type="GO" id="GO:0009279">
    <property type="term" value="C:cell outer membrane"/>
    <property type="evidence" value="ECO:0007669"/>
    <property type="project" value="UniProtKB-SubCell"/>
</dbReference>
<keyword evidence="2" id="KW-0813">Transport</keyword>
<dbReference type="RefSeq" id="WP_103725949.1">
    <property type="nucleotide sequence ID" value="NZ_PQNY01000007.1"/>
</dbReference>
<dbReference type="Gene3D" id="2.60.40.1120">
    <property type="entry name" value="Carboxypeptidase-like, regulatory domain"/>
    <property type="match status" value="1"/>
</dbReference>
<evidence type="ECO:0000256" key="4">
    <source>
        <dbReference type="ARBA" id="ARBA00022692"/>
    </source>
</evidence>
<comment type="subcellular location">
    <subcellularLocation>
        <location evidence="1">Cell outer membrane</location>
        <topology evidence="1">Multi-pass membrane protein</topology>
    </subcellularLocation>
</comment>
<dbReference type="OrthoDB" id="1109208at2"/>
<dbReference type="Pfam" id="PF07715">
    <property type="entry name" value="Plug"/>
    <property type="match status" value="1"/>
</dbReference>
<feature type="signal peptide" evidence="11">
    <location>
        <begin position="1"/>
        <end position="18"/>
    </location>
</feature>
<dbReference type="SUPFAM" id="SSF56935">
    <property type="entry name" value="Porins"/>
    <property type="match status" value="1"/>
</dbReference>
<feature type="chain" id="PRO_5015751733" evidence="11">
    <location>
        <begin position="19"/>
        <end position="923"/>
    </location>
</feature>
<dbReference type="PANTHER" id="PTHR30069:SF29">
    <property type="entry name" value="HEMOGLOBIN AND HEMOGLOBIN-HAPTOGLOBIN-BINDING PROTEIN 1-RELATED"/>
    <property type="match status" value="1"/>
</dbReference>
<proteinExistence type="inferred from homology"/>
<reference evidence="14 15" key="1">
    <citation type="submission" date="2018-01" db="EMBL/GenBank/DDBJ databases">
        <title>Genomic Encyclopedia of Type Strains, Phase I: the one thousand microbial genomes (KMG-I) project.</title>
        <authorList>
            <person name="Goeker M."/>
        </authorList>
    </citation>
    <scope>NUCLEOTIDE SEQUENCE [LARGE SCALE GENOMIC DNA]</scope>
    <source>
        <strain evidence="14 15">DSM 17960</strain>
    </source>
</reference>
<accession>A0A2S4N860</accession>
<protein>
    <submittedName>
        <fullName evidence="14">Outer membrane receptor protein involved in Fe transport</fullName>
    </submittedName>
</protein>
<dbReference type="Gene3D" id="2.40.170.20">
    <property type="entry name" value="TonB-dependent receptor, beta-barrel domain"/>
    <property type="match status" value="1"/>
</dbReference>
<keyword evidence="9" id="KW-0998">Cell outer membrane</keyword>
<dbReference type="InterPro" id="IPR000531">
    <property type="entry name" value="Beta-barrel_TonB"/>
</dbReference>
<dbReference type="GO" id="GO:0044718">
    <property type="term" value="P:siderophore transmembrane transport"/>
    <property type="evidence" value="ECO:0007669"/>
    <property type="project" value="TreeGrafter"/>
</dbReference>
<dbReference type="SUPFAM" id="SSF49464">
    <property type="entry name" value="Carboxypeptidase regulatory domain-like"/>
    <property type="match status" value="1"/>
</dbReference>
<evidence type="ECO:0000259" key="13">
    <source>
        <dbReference type="Pfam" id="PF07715"/>
    </source>
</evidence>
<dbReference type="InterPro" id="IPR008969">
    <property type="entry name" value="CarboxyPept-like_regulatory"/>
</dbReference>
<dbReference type="AlphaFoldDB" id="A0A2S4N860"/>
<comment type="similarity">
    <text evidence="10">Belongs to the TonB-dependent receptor family.</text>
</comment>
<dbReference type="InterPro" id="IPR036942">
    <property type="entry name" value="Beta-barrel_TonB_sf"/>
</dbReference>
<dbReference type="Pfam" id="PF00593">
    <property type="entry name" value="TonB_dep_Rec_b-barrel"/>
    <property type="match status" value="1"/>
</dbReference>
<comment type="caution">
    <text evidence="14">The sequence shown here is derived from an EMBL/GenBank/DDBJ whole genome shotgun (WGS) entry which is preliminary data.</text>
</comment>
<dbReference type="GO" id="GO:0015344">
    <property type="term" value="F:siderophore uptake transmembrane transporter activity"/>
    <property type="evidence" value="ECO:0007669"/>
    <property type="project" value="TreeGrafter"/>
</dbReference>
<dbReference type="EMBL" id="PQNY01000007">
    <property type="protein sequence ID" value="POS01880.1"/>
    <property type="molecule type" value="Genomic_DNA"/>
</dbReference>
<dbReference type="Proteomes" id="UP000237056">
    <property type="component" value="Unassembled WGS sequence"/>
</dbReference>
<evidence type="ECO:0000313" key="15">
    <source>
        <dbReference type="Proteomes" id="UP000237056"/>
    </source>
</evidence>
<evidence type="ECO:0000256" key="3">
    <source>
        <dbReference type="ARBA" id="ARBA00022452"/>
    </source>
</evidence>
<evidence type="ECO:0000256" key="11">
    <source>
        <dbReference type="SAM" id="SignalP"/>
    </source>
</evidence>
<keyword evidence="8 14" id="KW-0675">Receptor</keyword>
<evidence type="ECO:0000256" key="10">
    <source>
        <dbReference type="RuleBase" id="RU003357"/>
    </source>
</evidence>
<feature type="domain" description="TonB-dependent receptor-like beta-barrel" evidence="12">
    <location>
        <begin position="430"/>
        <end position="887"/>
    </location>
</feature>
<evidence type="ECO:0000256" key="5">
    <source>
        <dbReference type="ARBA" id="ARBA00022729"/>
    </source>
</evidence>
<evidence type="ECO:0000256" key="9">
    <source>
        <dbReference type="ARBA" id="ARBA00023237"/>
    </source>
</evidence>
<evidence type="ECO:0000256" key="2">
    <source>
        <dbReference type="ARBA" id="ARBA00022448"/>
    </source>
</evidence>
<keyword evidence="5 11" id="KW-0732">Signal</keyword>
<keyword evidence="6 10" id="KW-0798">TonB box</keyword>
<name>A0A2S4N860_9FLAO</name>
<dbReference type="Gene3D" id="2.170.130.10">
    <property type="entry name" value="TonB-dependent receptor, plug domain"/>
    <property type="match status" value="1"/>
</dbReference>
<evidence type="ECO:0000256" key="1">
    <source>
        <dbReference type="ARBA" id="ARBA00004571"/>
    </source>
</evidence>
<keyword evidence="15" id="KW-1185">Reference proteome</keyword>
<dbReference type="Pfam" id="PF13715">
    <property type="entry name" value="CarbopepD_reg_2"/>
    <property type="match status" value="1"/>
</dbReference>
<organism evidence="14 15">
    <name type="scientific">Flavobacterium croceum DSM 17960</name>
    <dbReference type="NCBI Taxonomy" id="1121886"/>
    <lineage>
        <taxon>Bacteria</taxon>
        <taxon>Pseudomonadati</taxon>
        <taxon>Bacteroidota</taxon>
        <taxon>Flavobacteriia</taxon>
        <taxon>Flavobacteriales</taxon>
        <taxon>Flavobacteriaceae</taxon>
        <taxon>Flavobacterium</taxon>
    </lineage>
</organism>
<keyword evidence="7 10" id="KW-0472">Membrane</keyword>
<evidence type="ECO:0000256" key="7">
    <source>
        <dbReference type="ARBA" id="ARBA00023136"/>
    </source>
</evidence>
<dbReference type="InterPro" id="IPR037066">
    <property type="entry name" value="Plug_dom_sf"/>
</dbReference>